<dbReference type="HAMAP" id="MF_00034">
    <property type="entry name" value="RuvC"/>
    <property type="match status" value="1"/>
</dbReference>
<reference evidence="15" key="1">
    <citation type="submission" date="2021-07" db="EMBL/GenBank/DDBJ databases">
        <authorList>
            <person name="Fernandez M."/>
            <person name="Pereira P."/>
            <person name="Torres Tejerizo G.A."/>
            <person name="Gonzalez P."/>
            <person name="Agostini E."/>
        </authorList>
    </citation>
    <scope>NUCLEOTIDE SEQUENCE</scope>
    <source>
        <strain evidence="15">SFC 500-1A</strain>
    </source>
</reference>
<dbReference type="Pfam" id="PF02075">
    <property type="entry name" value="RuvC"/>
    <property type="match status" value="1"/>
</dbReference>
<comment type="cofactor">
    <cofactor evidence="13">
        <name>Mg(2+)</name>
        <dbReference type="ChEBI" id="CHEBI:18420"/>
    </cofactor>
    <text evidence="13">Binds 2 Mg(2+) ion per subunit.</text>
</comment>
<feature type="binding site" evidence="13">
    <location>
        <position position="139"/>
    </location>
    <ligand>
        <name>Mg(2+)</name>
        <dbReference type="ChEBI" id="CHEBI:18420"/>
        <label>1</label>
    </ligand>
</feature>
<dbReference type="GO" id="GO:0008821">
    <property type="term" value="F:crossover junction DNA endonuclease activity"/>
    <property type="evidence" value="ECO:0007669"/>
    <property type="project" value="UniProtKB-UniRule"/>
</dbReference>
<dbReference type="GO" id="GO:0006281">
    <property type="term" value="P:DNA repair"/>
    <property type="evidence" value="ECO:0007669"/>
    <property type="project" value="UniProtKB-UniRule"/>
</dbReference>
<comment type="similarity">
    <text evidence="1 13">Belongs to the RuvC family.</text>
</comment>
<dbReference type="PANTHER" id="PTHR30194:SF3">
    <property type="entry name" value="CROSSOVER JUNCTION ENDODEOXYRIBONUCLEASE RUVC"/>
    <property type="match status" value="1"/>
</dbReference>
<dbReference type="SUPFAM" id="SSF53098">
    <property type="entry name" value="Ribonuclease H-like"/>
    <property type="match status" value="1"/>
</dbReference>
<dbReference type="STRING" id="106649.GCA_000829655_02407"/>
<keyword evidence="2 13" id="KW-0963">Cytoplasm</keyword>
<dbReference type="CDD" id="cd16962">
    <property type="entry name" value="RuvC"/>
    <property type="match status" value="1"/>
</dbReference>
<evidence type="ECO:0000256" key="8">
    <source>
        <dbReference type="ARBA" id="ARBA00022842"/>
    </source>
</evidence>
<dbReference type="AlphaFoldDB" id="A0A077KZJ5"/>
<keyword evidence="10 13" id="KW-0233">DNA recombination</keyword>
<dbReference type="GO" id="GO:0048476">
    <property type="term" value="C:Holliday junction resolvase complex"/>
    <property type="evidence" value="ECO:0007669"/>
    <property type="project" value="UniProtKB-UniRule"/>
</dbReference>
<evidence type="ECO:0000256" key="2">
    <source>
        <dbReference type="ARBA" id="ARBA00022490"/>
    </source>
</evidence>
<dbReference type="InterPro" id="IPR012337">
    <property type="entry name" value="RNaseH-like_sf"/>
</dbReference>
<name>A0A077KZJ5_ACIGI</name>
<evidence type="ECO:0000256" key="11">
    <source>
        <dbReference type="ARBA" id="ARBA00023204"/>
    </source>
</evidence>
<evidence type="ECO:0000256" key="4">
    <source>
        <dbReference type="ARBA" id="ARBA00022723"/>
    </source>
</evidence>
<feature type="active site" evidence="13">
    <location>
        <position position="139"/>
    </location>
</feature>
<feature type="active site" evidence="13">
    <location>
        <position position="8"/>
    </location>
</feature>
<protein>
    <recommendedName>
        <fullName evidence="13 14">Crossover junction endodeoxyribonuclease RuvC</fullName>
        <ecNumber evidence="13 14">3.1.21.10</ecNumber>
    </recommendedName>
    <alternativeName>
        <fullName evidence="13">Holliday junction nuclease RuvC</fullName>
    </alternativeName>
    <alternativeName>
        <fullName evidence="13">Holliday junction resolvase RuvC</fullName>
    </alternativeName>
</protein>
<accession>A0A077KZJ5</accession>
<keyword evidence="6 13" id="KW-0227">DNA damage</keyword>
<dbReference type="PANTHER" id="PTHR30194">
    <property type="entry name" value="CROSSOVER JUNCTION ENDODEOXYRIBONUCLEASE RUVC"/>
    <property type="match status" value="1"/>
</dbReference>
<keyword evidence="5 13" id="KW-0255">Endonuclease</keyword>
<keyword evidence="9 13" id="KW-0238">DNA-binding</keyword>
<evidence type="ECO:0000313" key="15">
    <source>
        <dbReference type="EMBL" id="MCF0266723.1"/>
    </source>
</evidence>
<proteinExistence type="inferred from homology"/>
<dbReference type="GO" id="GO:0003677">
    <property type="term" value="F:DNA binding"/>
    <property type="evidence" value="ECO:0007669"/>
    <property type="project" value="UniProtKB-KW"/>
</dbReference>
<evidence type="ECO:0000256" key="6">
    <source>
        <dbReference type="ARBA" id="ARBA00022763"/>
    </source>
</evidence>
<evidence type="ECO:0000256" key="1">
    <source>
        <dbReference type="ARBA" id="ARBA00009518"/>
    </source>
</evidence>
<keyword evidence="8 13" id="KW-0460">Magnesium</keyword>
<evidence type="ECO:0000256" key="7">
    <source>
        <dbReference type="ARBA" id="ARBA00022801"/>
    </source>
</evidence>
<feature type="active site" evidence="13">
    <location>
        <position position="67"/>
    </location>
</feature>
<comment type="caution">
    <text evidence="15">The sequence shown here is derived from an EMBL/GenBank/DDBJ whole genome shotgun (WGS) entry which is preliminary data.</text>
</comment>
<dbReference type="Proteomes" id="UP000887320">
    <property type="component" value="Unassembled WGS sequence"/>
</dbReference>
<evidence type="ECO:0000256" key="10">
    <source>
        <dbReference type="ARBA" id="ARBA00023172"/>
    </source>
</evidence>
<sequence length="181" mass="19416">MPLIIGIDPGSRLTGYGIIEKDGQKLTFVDAGTIRTETTEMPERLKRIFAGVERIVQFHGPTEAAVEQVFMAQNPDSALKLGQARGAAIAALVNLDLQVAEYTARQIKQSVVGYGAADKEQVQMMVMKLLNLSIQPQQDAADALAAAICHAHASGSMSKLAVLNALGGMARGRSRNSSRRR</sequence>
<dbReference type="GeneID" id="67744641"/>
<dbReference type="GO" id="GO:0005737">
    <property type="term" value="C:cytoplasm"/>
    <property type="evidence" value="ECO:0007669"/>
    <property type="project" value="UniProtKB-SubCell"/>
</dbReference>
<dbReference type="InterPro" id="IPR036397">
    <property type="entry name" value="RNaseH_sf"/>
</dbReference>
<evidence type="ECO:0000256" key="5">
    <source>
        <dbReference type="ARBA" id="ARBA00022759"/>
    </source>
</evidence>
<dbReference type="InterPro" id="IPR002176">
    <property type="entry name" value="X-over_junc_endoDNase_RuvC"/>
</dbReference>
<evidence type="ECO:0000256" key="12">
    <source>
        <dbReference type="ARBA" id="ARBA00029354"/>
    </source>
</evidence>
<dbReference type="GO" id="GO:0006310">
    <property type="term" value="P:DNA recombination"/>
    <property type="evidence" value="ECO:0007669"/>
    <property type="project" value="UniProtKB-UniRule"/>
</dbReference>
<comment type="subcellular location">
    <subcellularLocation>
        <location evidence="13">Cytoplasm</location>
    </subcellularLocation>
</comment>
<gene>
    <name evidence="13 15" type="primary">ruvC</name>
    <name evidence="15" type="ORF">KW868_19915</name>
</gene>
<keyword evidence="7 13" id="KW-0378">Hydrolase</keyword>
<evidence type="ECO:0000256" key="3">
    <source>
        <dbReference type="ARBA" id="ARBA00022722"/>
    </source>
</evidence>
<comment type="function">
    <text evidence="13">The RuvA-RuvB-RuvC complex processes Holliday junction (HJ) DNA during genetic recombination and DNA repair. Endonuclease that resolves HJ intermediates. Cleaves cruciform DNA by making single-stranded nicks across the HJ at symmetrical positions within the homologous arms, yielding a 5'-phosphate and a 3'-hydroxyl group; requires a central core of homology in the junction. The consensus cleavage sequence is 5'-(A/T)TT(C/G)-3'. Cleavage occurs on the 3'-side of the TT dinucleotide at the point of strand exchange. HJ branch migration catalyzed by RuvA-RuvB allows RuvC to scan DNA until it finds its consensus sequence, where it cleaves and resolves the cruciform DNA.</text>
</comment>
<comment type="subunit">
    <text evidence="13">Homodimer which binds Holliday junction (HJ) DNA. The HJ becomes 2-fold symmetrical on binding to RuvC with unstacked arms; it has a different conformation from HJ DNA in complex with RuvA. In the full resolvosome a probable DNA-RuvA(4)-RuvB(12)-RuvC(2) complex forms which resolves the HJ.</text>
</comment>
<feature type="binding site" evidence="13">
    <location>
        <position position="67"/>
    </location>
    <ligand>
        <name>Mg(2+)</name>
        <dbReference type="ChEBI" id="CHEBI:18420"/>
        <label>2</label>
    </ligand>
</feature>
<evidence type="ECO:0000256" key="13">
    <source>
        <dbReference type="HAMAP-Rule" id="MF_00034"/>
    </source>
</evidence>
<dbReference type="Gene3D" id="3.30.420.10">
    <property type="entry name" value="Ribonuclease H-like superfamily/Ribonuclease H"/>
    <property type="match status" value="1"/>
</dbReference>
<comment type="catalytic activity">
    <reaction evidence="12 13">
        <text>Endonucleolytic cleavage at a junction such as a reciprocal single-stranded crossover between two homologous DNA duplexes (Holliday junction).</text>
        <dbReference type="EC" id="3.1.21.10"/>
    </reaction>
</comment>
<feature type="binding site" evidence="13">
    <location>
        <position position="8"/>
    </location>
    <ligand>
        <name>Mg(2+)</name>
        <dbReference type="ChEBI" id="CHEBI:18420"/>
        <label>1</label>
    </ligand>
</feature>
<keyword evidence="3 13" id="KW-0540">Nuclease</keyword>
<dbReference type="InterPro" id="IPR020563">
    <property type="entry name" value="X-over_junc_endoDNase_Mg_BS"/>
</dbReference>
<evidence type="ECO:0000256" key="14">
    <source>
        <dbReference type="NCBIfam" id="TIGR00228"/>
    </source>
</evidence>
<organism evidence="15 16">
    <name type="scientific">Acinetobacter guillouiae</name>
    <name type="common">Acinetobacter genomosp. 11</name>
    <dbReference type="NCBI Taxonomy" id="106649"/>
    <lineage>
        <taxon>Bacteria</taxon>
        <taxon>Pseudomonadati</taxon>
        <taxon>Pseudomonadota</taxon>
        <taxon>Gammaproteobacteria</taxon>
        <taxon>Moraxellales</taxon>
        <taxon>Moraxellaceae</taxon>
        <taxon>Acinetobacter</taxon>
    </lineage>
</organism>
<evidence type="ECO:0000256" key="9">
    <source>
        <dbReference type="ARBA" id="ARBA00023125"/>
    </source>
</evidence>
<evidence type="ECO:0000313" key="16">
    <source>
        <dbReference type="Proteomes" id="UP000887320"/>
    </source>
</evidence>
<keyword evidence="11 13" id="KW-0234">DNA repair</keyword>
<dbReference type="KEGG" id="agu:AS4_25850"/>
<dbReference type="PRINTS" id="PR00696">
    <property type="entry name" value="RSOLVASERUVC"/>
</dbReference>
<dbReference type="EC" id="3.1.21.10" evidence="13 14"/>
<keyword evidence="4 13" id="KW-0479">Metal-binding</keyword>
<dbReference type="RefSeq" id="WP_004719459.1">
    <property type="nucleotide sequence ID" value="NZ_AP014630.1"/>
</dbReference>
<dbReference type="NCBIfam" id="TIGR00228">
    <property type="entry name" value="ruvC"/>
    <property type="match status" value="1"/>
</dbReference>
<dbReference type="PROSITE" id="PS01321">
    <property type="entry name" value="RUVC"/>
    <property type="match status" value="1"/>
</dbReference>
<dbReference type="EMBL" id="JAHWXT010000009">
    <property type="protein sequence ID" value="MCF0266723.1"/>
    <property type="molecule type" value="Genomic_DNA"/>
</dbReference>
<dbReference type="FunFam" id="3.30.420.10:FF:000002">
    <property type="entry name" value="Crossover junction endodeoxyribonuclease RuvC"/>
    <property type="match status" value="1"/>
</dbReference>
<dbReference type="GO" id="GO:0000287">
    <property type="term" value="F:magnesium ion binding"/>
    <property type="evidence" value="ECO:0007669"/>
    <property type="project" value="UniProtKB-UniRule"/>
</dbReference>